<evidence type="ECO:0000256" key="1">
    <source>
        <dbReference type="SAM" id="MobiDB-lite"/>
    </source>
</evidence>
<evidence type="ECO:0000313" key="3">
    <source>
        <dbReference type="Proteomes" id="UP000307562"/>
    </source>
</evidence>
<evidence type="ECO:0000313" key="2">
    <source>
        <dbReference type="EMBL" id="QCW05222.1"/>
    </source>
</evidence>
<dbReference type="RefSeq" id="WP_138655679.1">
    <property type="nucleotide sequence ID" value="NZ_CP040639.1"/>
</dbReference>
<sequence>MSTKPPARKKATDDSTESQDIVLIDESTIRRLEDEQSDEHGCRFAAVARTFEQKSTPNATFSLPSTRVAYVDESGEFAIEREFFGHREDWHEIPRTVVVTDSSVVSKLPDHHTARYAPILEMYRRVLAEE</sequence>
<keyword evidence="2" id="KW-0614">Plasmid</keyword>
<reference evidence="3" key="1">
    <citation type="submission" date="2019-05" db="EMBL/GenBank/DDBJ databases">
        <title>Complete Genome Sequence and Methylation Pattern of the Halophilic Archaeon Natrinema pallidum BOL6-1.</title>
        <authorList>
            <person name="DasSarma P."/>
            <person name="DasSarma B.P."/>
            <person name="DasSarma S.L."/>
            <person name="Martinez F.L."/>
            <person name="Guzman D."/>
            <person name="Roberts R.J."/>
            <person name="DasSarma S."/>
        </authorList>
    </citation>
    <scope>NUCLEOTIDE SEQUENCE [LARGE SCALE GENOMIC DNA]</scope>
    <source>
        <strain evidence="3">BOL6-1</strain>
        <plasmid evidence="3">pnpa70</plasmid>
    </source>
</reference>
<dbReference type="KEGG" id="npl:FGF80_18400"/>
<organism evidence="2 3">
    <name type="scientific">Natrinema pallidum</name>
    <dbReference type="NCBI Taxonomy" id="69527"/>
    <lineage>
        <taxon>Archaea</taxon>
        <taxon>Methanobacteriati</taxon>
        <taxon>Methanobacteriota</taxon>
        <taxon>Stenosarchaea group</taxon>
        <taxon>Halobacteria</taxon>
        <taxon>Halobacteriales</taxon>
        <taxon>Natrialbaceae</taxon>
        <taxon>Natrinema</taxon>
    </lineage>
</organism>
<dbReference type="Proteomes" id="UP000307562">
    <property type="component" value="Plasmid pNPA70"/>
</dbReference>
<name>A0A4P9TLY7_9EURY</name>
<dbReference type="AlphaFoldDB" id="A0A4P9TLY7"/>
<feature type="region of interest" description="Disordered" evidence="1">
    <location>
        <begin position="1"/>
        <end position="22"/>
    </location>
</feature>
<protein>
    <submittedName>
        <fullName evidence="2">Uncharacterized protein</fullName>
    </submittedName>
</protein>
<accession>A0A4P9TLY7</accession>
<dbReference type="GeneID" id="96158107"/>
<geneLocation type="plasmid" evidence="3">
    <name>pnpa70</name>
</geneLocation>
<keyword evidence="3" id="KW-1185">Reference proteome</keyword>
<proteinExistence type="predicted"/>
<dbReference type="EMBL" id="CP040639">
    <property type="protein sequence ID" value="QCW05222.1"/>
    <property type="molecule type" value="Genomic_DNA"/>
</dbReference>
<gene>
    <name evidence="2" type="ORF">FGF80_18400</name>
</gene>